<feature type="signal peptide" evidence="1">
    <location>
        <begin position="1"/>
        <end position="19"/>
    </location>
</feature>
<keyword evidence="3" id="KW-1185">Reference proteome</keyword>
<dbReference type="PANTHER" id="PTHR36195:SF6">
    <property type="entry name" value="SECRETED THAUMATIN-LIKE PROTEIN CALA"/>
    <property type="match status" value="1"/>
</dbReference>
<dbReference type="OrthoDB" id="5144514at2759"/>
<accession>A0A6A5YWT0</accession>
<evidence type="ECO:0000313" key="3">
    <source>
        <dbReference type="Proteomes" id="UP000799770"/>
    </source>
</evidence>
<dbReference type="AlphaFoldDB" id="A0A6A5YWT0"/>
<protein>
    <submittedName>
        <fullName evidence="2">Uncharacterized protein</fullName>
    </submittedName>
</protein>
<proteinExistence type="predicted"/>
<dbReference type="InterPro" id="IPR037176">
    <property type="entry name" value="Osmotin/thaumatin-like_sf"/>
</dbReference>
<name>A0A6A5YWT0_9PLEO</name>
<organism evidence="2 3">
    <name type="scientific">Lophiotrema nucula</name>
    <dbReference type="NCBI Taxonomy" id="690887"/>
    <lineage>
        <taxon>Eukaryota</taxon>
        <taxon>Fungi</taxon>
        <taxon>Dikarya</taxon>
        <taxon>Ascomycota</taxon>
        <taxon>Pezizomycotina</taxon>
        <taxon>Dothideomycetes</taxon>
        <taxon>Pleosporomycetidae</taxon>
        <taxon>Pleosporales</taxon>
        <taxon>Lophiotremataceae</taxon>
        <taxon>Lophiotrema</taxon>
    </lineage>
</organism>
<dbReference type="SUPFAM" id="SSF49870">
    <property type="entry name" value="Osmotin, thaumatin-like protein"/>
    <property type="match status" value="1"/>
</dbReference>
<gene>
    <name evidence="2" type="ORF">BDV96DRAFT_500527</name>
</gene>
<dbReference type="InterPro" id="IPR006771">
    <property type="entry name" value="CetA-like"/>
</dbReference>
<keyword evidence="1" id="KW-0732">Signal</keyword>
<dbReference type="PANTHER" id="PTHR36195">
    <property type="entry name" value="DOMAIN PROTEIN, PUTATIVE (AFU_ORTHOLOGUE AFUA_5G01990)-RELATED-RELATED"/>
    <property type="match status" value="1"/>
</dbReference>
<feature type="chain" id="PRO_5025469987" evidence="1">
    <location>
        <begin position="20"/>
        <end position="230"/>
    </location>
</feature>
<evidence type="ECO:0000313" key="2">
    <source>
        <dbReference type="EMBL" id="KAF2111017.1"/>
    </source>
</evidence>
<dbReference type="EMBL" id="ML977336">
    <property type="protein sequence ID" value="KAF2111017.1"/>
    <property type="molecule type" value="Genomic_DNA"/>
</dbReference>
<reference evidence="2" key="1">
    <citation type="journal article" date="2020" name="Stud. Mycol.">
        <title>101 Dothideomycetes genomes: a test case for predicting lifestyles and emergence of pathogens.</title>
        <authorList>
            <person name="Haridas S."/>
            <person name="Albert R."/>
            <person name="Binder M."/>
            <person name="Bloem J."/>
            <person name="Labutti K."/>
            <person name="Salamov A."/>
            <person name="Andreopoulos B."/>
            <person name="Baker S."/>
            <person name="Barry K."/>
            <person name="Bills G."/>
            <person name="Bluhm B."/>
            <person name="Cannon C."/>
            <person name="Castanera R."/>
            <person name="Culley D."/>
            <person name="Daum C."/>
            <person name="Ezra D."/>
            <person name="Gonzalez J."/>
            <person name="Henrissat B."/>
            <person name="Kuo A."/>
            <person name="Liang C."/>
            <person name="Lipzen A."/>
            <person name="Lutzoni F."/>
            <person name="Magnuson J."/>
            <person name="Mondo S."/>
            <person name="Nolan M."/>
            <person name="Ohm R."/>
            <person name="Pangilinan J."/>
            <person name="Park H.-J."/>
            <person name="Ramirez L."/>
            <person name="Alfaro M."/>
            <person name="Sun H."/>
            <person name="Tritt A."/>
            <person name="Yoshinaga Y."/>
            <person name="Zwiers L.-H."/>
            <person name="Turgeon B."/>
            <person name="Goodwin S."/>
            <person name="Spatafora J."/>
            <person name="Crous P."/>
            <person name="Grigoriev I."/>
        </authorList>
    </citation>
    <scope>NUCLEOTIDE SEQUENCE</scope>
    <source>
        <strain evidence="2">CBS 627.86</strain>
    </source>
</reference>
<dbReference type="Pfam" id="PF04681">
    <property type="entry name" value="Bys1"/>
    <property type="match status" value="1"/>
</dbReference>
<sequence>MLSTIFTTVLALSAGLASAAPAPAPKVVPSPNDPTTLSRYLANLTNAGELPPSRRSVTAVPLDARGLGTATIGNRCNHDVWLWSVDQKFDSGRIRIPARSRYSETFRTPCEGCGIALKVSNTDQLLGGKQTQFEYAIKNNILYYDISFVDCAQGQGADNCPGHDRGVAIDSPVTACGPLHCAAGAFCPNDAYYVPDPLAQWGIQAPVHGCGGAGVGMEVFFKLCADDAPL</sequence>
<evidence type="ECO:0000256" key="1">
    <source>
        <dbReference type="SAM" id="SignalP"/>
    </source>
</evidence>
<dbReference type="Proteomes" id="UP000799770">
    <property type="component" value="Unassembled WGS sequence"/>
</dbReference>